<dbReference type="GO" id="GO:0004493">
    <property type="term" value="F:methylmalonyl-CoA epimerase activity"/>
    <property type="evidence" value="ECO:0007669"/>
    <property type="project" value="UniProtKB-EC"/>
</dbReference>
<evidence type="ECO:0000313" key="4">
    <source>
        <dbReference type="EMBL" id="HHS51486.1"/>
    </source>
</evidence>
<dbReference type="InterPro" id="IPR037523">
    <property type="entry name" value="VOC_core"/>
</dbReference>
<dbReference type="PROSITE" id="PS51819">
    <property type="entry name" value="VOC"/>
    <property type="match status" value="1"/>
</dbReference>
<accession>A0A7C6A8N8</accession>
<comment type="caution">
    <text evidence="4">The sequence shown here is derived from an EMBL/GenBank/DDBJ whole genome shotgun (WGS) entry which is preliminary data.</text>
</comment>
<evidence type="ECO:0000259" key="3">
    <source>
        <dbReference type="PROSITE" id="PS51819"/>
    </source>
</evidence>
<dbReference type="PANTHER" id="PTHR43048">
    <property type="entry name" value="METHYLMALONYL-COA EPIMERASE"/>
    <property type="match status" value="1"/>
</dbReference>
<feature type="domain" description="VOC" evidence="3">
    <location>
        <begin position="4"/>
        <end position="132"/>
    </location>
</feature>
<dbReference type="SUPFAM" id="SSF54593">
    <property type="entry name" value="Glyoxalase/Bleomycin resistance protein/Dihydroxybiphenyl dioxygenase"/>
    <property type="match status" value="1"/>
</dbReference>
<protein>
    <submittedName>
        <fullName evidence="4">Methylmalonyl-CoA epimerase</fullName>
        <ecNumber evidence="4">5.1.99.1</ecNumber>
    </submittedName>
</protein>
<comment type="similarity">
    <text evidence="1">Belongs to the methylmalonyl-CoA epimerase family.</text>
</comment>
<dbReference type="InterPro" id="IPR029068">
    <property type="entry name" value="Glyas_Bleomycin-R_OHBP_Dase"/>
</dbReference>
<dbReference type="InterPro" id="IPR051785">
    <property type="entry name" value="MMCE/EMCE_epimerase"/>
</dbReference>
<dbReference type="PANTHER" id="PTHR43048:SF3">
    <property type="entry name" value="METHYLMALONYL-COA EPIMERASE, MITOCHONDRIAL"/>
    <property type="match status" value="1"/>
</dbReference>
<dbReference type="GO" id="GO:0046872">
    <property type="term" value="F:metal ion binding"/>
    <property type="evidence" value="ECO:0007669"/>
    <property type="project" value="UniProtKB-KW"/>
</dbReference>
<dbReference type="CDD" id="cd07249">
    <property type="entry name" value="MMCE"/>
    <property type="match status" value="1"/>
</dbReference>
<gene>
    <name evidence="4" type="primary">mce</name>
    <name evidence="4" type="ORF">ENW73_01280</name>
</gene>
<dbReference type="GO" id="GO:0046491">
    <property type="term" value="P:L-methylmalonyl-CoA metabolic process"/>
    <property type="evidence" value="ECO:0007669"/>
    <property type="project" value="TreeGrafter"/>
</dbReference>
<dbReference type="EMBL" id="DTLI01000029">
    <property type="protein sequence ID" value="HHS51486.1"/>
    <property type="molecule type" value="Genomic_DNA"/>
</dbReference>
<dbReference type="InterPro" id="IPR017515">
    <property type="entry name" value="MeMalonyl-CoA_epimerase"/>
</dbReference>
<evidence type="ECO:0000256" key="1">
    <source>
        <dbReference type="ARBA" id="ARBA00009308"/>
    </source>
</evidence>
<dbReference type="NCBIfam" id="TIGR03081">
    <property type="entry name" value="metmalonyl_epim"/>
    <property type="match status" value="1"/>
</dbReference>
<evidence type="ECO:0000256" key="2">
    <source>
        <dbReference type="ARBA" id="ARBA00022723"/>
    </source>
</evidence>
<name>A0A7C6A8N8_UNCW3</name>
<keyword evidence="4" id="KW-0413">Isomerase</keyword>
<dbReference type="Gene3D" id="3.10.180.10">
    <property type="entry name" value="2,3-Dihydroxybiphenyl 1,2-Dioxygenase, domain 1"/>
    <property type="match status" value="1"/>
</dbReference>
<keyword evidence="2" id="KW-0479">Metal-binding</keyword>
<reference evidence="4" key="1">
    <citation type="journal article" date="2020" name="mSystems">
        <title>Genome- and Community-Level Interaction Insights into Carbon Utilization and Element Cycling Functions of Hydrothermarchaeota in Hydrothermal Sediment.</title>
        <authorList>
            <person name="Zhou Z."/>
            <person name="Liu Y."/>
            <person name="Xu W."/>
            <person name="Pan J."/>
            <person name="Luo Z.H."/>
            <person name="Li M."/>
        </authorList>
    </citation>
    <scope>NUCLEOTIDE SEQUENCE [LARGE SCALE GENOMIC DNA]</scope>
    <source>
        <strain evidence="4">SpSt-876</strain>
    </source>
</reference>
<dbReference type="AlphaFoldDB" id="A0A7C6A8N8"/>
<organism evidence="4">
    <name type="scientific">candidate division WOR-3 bacterium</name>
    <dbReference type="NCBI Taxonomy" id="2052148"/>
    <lineage>
        <taxon>Bacteria</taxon>
        <taxon>Bacteria division WOR-3</taxon>
    </lineage>
</organism>
<dbReference type="EC" id="5.1.99.1" evidence="4"/>
<sequence length="135" mass="14975">MLKNLSHIGIAVQSIGRASEFFGKTLKLGEPEIIEVPDQKVRVAIFRFAGFQIELLEPMGQDSTIAKFLEKRGEGIHHLCFNVENIENALSELKMAGVNLIDEKPRLGATGNKIAFVSPKSTYGVLIELREPKIK</sequence>
<proteinExistence type="inferred from homology"/>
<dbReference type="Pfam" id="PF13669">
    <property type="entry name" value="Glyoxalase_4"/>
    <property type="match status" value="1"/>
</dbReference>